<evidence type="ECO:0000313" key="3">
    <source>
        <dbReference type="Proteomes" id="UP000284548"/>
    </source>
</evidence>
<dbReference type="NCBIfam" id="NF033550">
    <property type="entry name" value="transpos_ISL3"/>
    <property type="match status" value="1"/>
</dbReference>
<dbReference type="EMBL" id="QRKB01000114">
    <property type="protein sequence ID" value="RHH73416.1"/>
    <property type="molecule type" value="Genomic_DNA"/>
</dbReference>
<evidence type="ECO:0000259" key="1">
    <source>
        <dbReference type="Pfam" id="PF01610"/>
    </source>
</evidence>
<dbReference type="Proteomes" id="UP000284548">
    <property type="component" value="Unassembled WGS sequence"/>
</dbReference>
<dbReference type="PANTHER" id="PTHR33498">
    <property type="entry name" value="TRANSPOSASE FOR INSERTION SEQUENCE ELEMENT IS1557"/>
    <property type="match status" value="1"/>
</dbReference>
<dbReference type="InterPro" id="IPR047951">
    <property type="entry name" value="Transpos_ISL3"/>
</dbReference>
<dbReference type="InterPro" id="IPR002560">
    <property type="entry name" value="Transposase_DDE"/>
</dbReference>
<accession>A0A414XIB2</accession>
<sequence length="567" mass="65238">MDTIANRCKIIKKIRNNQIKSDINASTVGEKLLMDIFPAIDGFFIASCDFSSTELKMVLVSTATHAFCDRCGKKTTHTRGWQKRTVTMCPLGCKRFVLTLYMRRFYCQSDKHIFVEQQTKWLNKYARFSVRCIELMNLLHIHMSSVSTSKVMRKMGITCCPNTCINHLKKIQRLPDRTARNIGIDDFAKRKRHTYGSVIVDHDTGEILELIDSRDSSIVANVLKQYKKVNTITRDRGRCFIKAIKQGAPSAHAITDKFHVIEDLTSAVFPKILQEFLHKRMELLTQGLVGPIKPQISRGWLYNSIYAVLESMCKDARRIKKMTEWNTFMDLYARQGLTLSEIHDKTGFDGFKMGKLRNTKYEDLLNPTQLRAYKAIESITNRILCKKSLDYSVVTKGLHSTEKKEILKRLLFLLRGKWKEDWKAYDDAYKAFLAKATIRNEEYDLWNSIVHFNWKTKTETVRLFLQDLHVTDLAYYITTFQGILSGEVKMNLYKWINMVIGCGNEKMEKFAKGLIKDYSAINNSIASKLNNGILEGSVNKIKTAKRIMGGRASISLLQIKVSSNLDT</sequence>
<feature type="domain" description="Transposase IS204/IS1001/IS1096/IS1165 DDE" evidence="1">
    <location>
        <begin position="486"/>
        <end position="558"/>
    </location>
</feature>
<organism evidence="2 3">
    <name type="scientific">Segatella copri</name>
    <dbReference type="NCBI Taxonomy" id="165179"/>
    <lineage>
        <taxon>Bacteria</taxon>
        <taxon>Pseudomonadati</taxon>
        <taxon>Bacteroidota</taxon>
        <taxon>Bacteroidia</taxon>
        <taxon>Bacteroidales</taxon>
        <taxon>Prevotellaceae</taxon>
        <taxon>Segatella</taxon>
    </lineage>
</organism>
<protein>
    <submittedName>
        <fullName evidence="2">ISL3 family transposase</fullName>
    </submittedName>
</protein>
<dbReference type="PANTHER" id="PTHR33498:SF1">
    <property type="entry name" value="TRANSPOSASE FOR INSERTION SEQUENCE ELEMENT IS1557"/>
    <property type="match status" value="1"/>
</dbReference>
<proteinExistence type="predicted"/>
<name>A0A414XIB2_9BACT</name>
<comment type="caution">
    <text evidence="2">The sequence shown here is derived from an EMBL/GenBank/DDBJ whole genome shotgun (WGS) entry which is preliminary data.</text>
</comment>
<evidence type="ECO:0000313" key="2">
    <source>
        <dbReference type="EMBL" id="RHH73416.1"/>
    </source>
</evidence>
<dbReference type="AlphaFoldDB" id="A0A414XIB2"/>
<dbReference type="RefSeq" id="WP_118256018.1">
    <property type="nucleotide sequence ID" value="NZ_JAPDVB010000001.1"/>
</dbReference>
<feature type="domain" description="Transposase IS204/IS1001/IS1096/IS1165 DDE" evidence="1">
    <location>
        <begin position="182"/>
        <end position="268"/>
    </location>
</feature>
<reference evidence="2 3" key="1">
    <citation type="submission" date="2018-08" db="EMBL/GenBank/DDBJ databases">
        <title>A genome reference for cultivated species of the human gut microbiota.</title>
        <authorList>
            <person name="Zou Y."/>
            <person name="Xue W."/>
            <person name="Luo G."/>
        </authorList>
    </citation>
    <scope>NUCLEOTIDE SEQUENCE [LARGE SCALE GENOMIC DNA]</scope>
    <source>
        <strain evidence="2 3">AM16-54</strain>
    </source>
</reference>
<gene>
    <name evidence="2" type="ORF">DW192_16480</name>
</gene>
<dbReference type="Pfam" id="PF01610">
    <property type="entry name" value="DDE_Tnp_ISL3"/>
    <property type="match status" value="2"/>
</dbReference>